<evidence type="ECO:0000256" key="4">
    <source>
        <dbReference type="ARBA" id="ARBA00022452"/>
    </source>
</evidence>
<comment type="subcellular location">
    <subcellularLocation>
        <location evidence="1 10">Cell outer membrane</location>
        <topology evidence="1 10">Multi-pass membrane protein</topology>
    </subcellularLocation>
</comment>
<feature type="domain" description="TonB-dependent receptor-like beta-barrel" evidence="14">
    <location>
        <begin position="405"/>
        <end position="911"/>
    </location>
</feature>
<organism evidence="16 17">
    <name type="scientific">Undibacterium hunanense</name>
    <dbReference type="NCBI Taxonomy" id="2762292"/>
    <lineage>
        <taxon>Bacteria</taxon>
        <taxon>Pseudomonadati</taxon>
        <taxon>Pseudomonadota</taxon>
        <taxon>Betaproteobacteria</taxon>
        <taxon>Burkholderiales</taxon>
        <taxon>Oxalobacteraceae</taxon>
        <taxon>Undibacterium</taxon>
    </lineage>
</organism>
<keyword evidence="4 10" id="KW-1134">Transmembrane beta strand</keyword>
<comment type="similarity">
    <text evidence="2 10 11">Belongs to the TonB-dependent receptor family.</text>
</comment>
<dbReference type="InterPro" id="IPR037066">
    <property type="entry name" value="Plug_dom_sf"/>
</dbReference>
<protein>
    <submittedName>
        <fullName evidence="16">TonB-dependent receptor</fullName>
    </submittedName>
</protein>
<sequence>MNRIRCATTPGLALSTVTLAVLTLMSQAQAQQGQPGPTTPTPTSAPVTKIEITGSSIKRLATENALPLTTYKAEELEAQGLTTMSEVATSFVMGATNEPVGGGGGGTMINMRGLNTNRTLVLLNGRRLPNEAIGDSSINVDVVPMSAIERVEVLRDGASSIYGTDAIAGVVNFITRRTLTDIRLAASVVAPERAGGGDQRRFSIAGGKGDLNKDGWNVYAAFDTQTRSSLLQKDRPNITDPDAIARLGGSVFSTNTSGSSSAPANFTVYTNGKATSTTGNPYWATGCSSTYGAQYSLPSIKATGSGIKTCILDPTLYPQLLPENRQTTLFSKGSLRHGDNKLLTVEVLASESYIDALNPPQVFGAQTDYDKFNPGVRKPLFITKSSKWYPGGSGGVPAVAGVTGQDLALTWSLDELGPAATDDRQNTNRLVIADEGEFMGWDYRVGFNAAMSKRRVGWKSGFVSTPKLYDGVANGILNPFGAQDATGQAYLNSIKVDDITYRTASVKYFGPDFNLSRSLTELSGGSLSVAVGGDLHRETYTDSTSLLTNEVVYKVSGTPGANPSGARTIAGLYVELDAPLTKELDLTFAARADRFSDFGSTVNPKASIRWEPHKSVMLRGTASTGFRAPTLPELYGTPRTKTPSTNRWDDPLLCPSTTPSQPNTGTLTTDPKYASLNLDPARVCNTQQTILTGANPDLQPEKSRTLTAGIVLEPVQNMMLSFDIWDIRMKGTIAQITEETIFSDVNKYANLFVRNPDGTLNYIVVTRLNMGGVHTRGVDVNFRYLFPTSRWGKFGVSMDGTYVNKYEGQNDVGGAWVDSVGRPGALATGSTSANTYIYRWRHNLRLSWNMGKFATQLSQSYTSSYEDTNALATQKIGQPYYNVIDSYIIYNLSANYRFSDKFRLNFGINNLLNVDPPLSNQRLSSRVVFAQNVAKPIGRAYTVKAEYAF</sequence>
<dbReference type="InterPro" id="IPR012910">
    <property type="entry name" value="Plug_dom"/>
</dbReference>
<dbReference type="Pfam" id="PF00593">
    <property type="entry name" value="TonB_dep_Rec_b-barrel"/>
    <property type="match status" value="1"/>
</dbReference>
<dbReference type="RefSeq" id="WP_186947718.1">
    <property type="nucleotide sequence ID" value="NZ_JACOGF010000006.1"/>
</dbReference>
<keyword evidence="8 16" id="KW-0675">Receptor</keyword>
<feature type="signal peptide" evidence="13">
    <location>
        <begin position="1"/>
        <end position="30"/>
    </location>
</feature>
<evidence type="ECO:0000313" key="17">
    <source>
        <dbReference type="Proteomes" id="UP000650424"/>
    </source>
</evidence>
<accession>A0ABR6ZRF1</accession>
<dbReference type="Gene3D" id="2.170.130.10">
    <property type="entry name" value="TonB-dependent receptor, plug domain"/>
    <property type="match status" value="1"/>
</dbReference>
<reference evidence="16 17" key="1">
    <citation type="submission" date="2020-08" db="EMBL/GenBank/DDBJ databases">
        <title>Novel species isolated from subtropical streams in China.</title>
        <authorList>
            <person name="Lu H."/>
        </authorList>
    </citation>
    <scope>NUCLEOTIDE SEQUENCE [LARGE SCALE GENOMIC DNA]</scope>
    <source>
        <strain evidence="16 17">CY18W</strain>
    </source>
</reference>
<evidence type="ECO:0000256" key="10">
    <source>
        <dbReference type="PROSITE-ProRule" id="PRU01360"/>
    </source>
</evidence>
<evidence type="ECO:0000259" key="14">
    <source>
        <dbReference type="Pfam" id="PF00593"/>
    </source>
</evidence>
<name>A0ABR6ZRF1_9BURK</name>
<keyword evidence="3 10" id="KW-0813">Transport</keyword>
<evidence type="ECO:0000256" key="9">
    <source>
        <dbReference type="ARBA" id="ARBA00023237"/>
    </source>
</evidence>
<feature type="domain" description="TonB-dependent receptor plug" evidence="15">
    <location>
        <begin position="66"/>
        <end position="170"/>
    </location>
</feature>
<dbReference type="SUPFAM" id="SSF56935">
    <property type="entry name" value="Porins"/>
    <property type="match status" value="1"/>
</dbReference>
<evidence type="ECO:0000259" key="15">
    <source>
        <dbReference type="Pfam" id="PF07715"/>
    </source>
</evidence>
<evidence type="ECO:0000256" key="8">
    <source>
        <dbReference type="ARBA" id="ARBA00023170"/>
    </source>
</evidence>
<feature type="region of interest" description="Disordered" evidence="12">
    <location>
        <begin position="629"/>
        <end position="668"/>
    </location>
</feature>
<keyword evidence="17" id="KW-1185">Reference proteome</keyword>
<comment type="caution">
    <text evidence="16">The sequence shown here is derived from an EMBL/GenBank/DDBJ whole genome shotgun (WGS) entry which is preliminary data.</text>
</comment>
<feature type="compositionally biased region" description="Polar residues" evidence="12">
    <location>
        <begin position="655"/>
        <end position="668"/>
    </location>
</feature>
<dbReference type="Proteomes" id="UP000650424">
    <property type="component" value="Unassembled WGS sequence"/>
</dbReference>
<dbReference type="InterPro" id="IPR036942">
    <property type="entry name" value="Beta-barrel_TonB_sf"/>
</dbReference>
<keyword evidence="13" id="KW-0732">Signal</keyword>
<evidence type="ECO:0000256" key="1">
    <source>
        <dbReference type="ARBA" id="ARBA00004571"/>
    </source>
</evidence>
<evidence type="ECO:0000256" key="6">
    <source>
        <dbReference type="ARBA" id="ARBA00023077"/>
    </source>
</evidence>
<dbReference type="Gene3D" id="2.40.170.20">
    <property type="entry name" value="TonB-dependent receptor, beta-barrel domain"/>
    <property type="match status" value="1"/>
</dbReference>
<keyword evidence="6 11" id="KW-0798">TonB box</keyword>
<gene>
    <name evidence="16" type="ORF">H8L32_13265</name>
</gene>
<dbReference type="PANTHER" id="PTHR47234:SF2">
    <property type="entry name" value="TONB-DEPENDENT RECEPTOR"/>
    <property type="match status" value="1"/>
</dbReference>
<feature type="chain" id="PRO_5046191753" evidence="13">
    <location>
        <begin position="31"/>
        <end position="949"/>
    </location>
</feature>
<keyword evidence="9 10" id="KW-0998">Cell outer membrane</keyword>
<proteinExistence type="inferred from homology"/>
<evidence type="ECO:0000313" key="16">
    <source>
        <dbReference type="EMBL" id="MBC3918455.1"/>
    </source>
</evidence>
<evidence type="ECO:0000256" key="11">
    <source>
        <dbReference type="RuleBase" id="RU003357"/>
    </source>
</evidence>
<evidence type="ECO:0000256" key="5">
    <source>
        <dbReference type="ARBA" id="ARBA00022692"/>
    </source>
</evidence>
<evidence type="ECO:0000256" key="12">
    <source>
        <dbReference type="SAM" id="MobiDB-lite"/>
    </source>
</evidence>
<dbReference type="InterPro" id="IPR039426">
    <property type="entry name" value="TonB-dep_rcpt-like"/>
</dbReference>
<evidence type="ECO:0000256" key="2">
    <source>
        <dbReference type="ARBA" id="ARBA00009810"/>
    </source>
</evidence>
<evidence type="ECO:0000256" key="7">
    <source>
        <dbReference type="ARBA" id="ARBA00023136"/>
    </source>
</evidence>
<dbReference type="EMBL" id="JACOGF010000006">
    <property type="protein sequence ID" value="MBC3918455.1"/>
    <property type="molecule type" value="Genomic_DNA"/>
</dbReference>
<keyword evidence="5 10" id="KW-0812">Transmembrane</keyword>
<dbReference type="PROSITE" id="PS52016">
    <property type="entry name" value="TONB_DEPENDENT_REC_3"/>
    <property type="match status" value="1"/>
</dbReference>
<dbReference type="PANTHER" id="PTHR47234">
    <property type="match status" value="1"/>
</dbReference>
<dbReference type="Pfam" id="PF07715">
    <property type="entry name" value="Plug"/>
    <property type="match status" value="1"/>
</dbReference>
<keyword evidence="7 10" id="KW-0472">Membrane</keyword>
<dbReference type="InterPro" id="IPR000531">
    <property type="entry name" value="Beta-barrel_TonB"/>
</dbReference>
<evidence type="ECO:0000256" key="3">
    <source>
        <dbReference type="ARBA" id="ARBA00022448"/>
    </source>
</evidence>
<evidence type="ECO:0000256" key="13">
    <source>
        <dbReference type="SAM" id="SignalP"/>
    </source>
</evidence>